<evidence type="ECO:0000313" key="1">
    <source>
        <dbReference type="EMBL" id="KAH7846901.1"/>
    </source>
</evidence>
<proteinExistence type="predicted"/>
<reference evidence="1 2" key="1">
    <citation type="journal article" date="2021" name="Hortic Res">
        <title>High-quality reference genome and annotation aids understanding of berry development for evergreen blueberry (Vaccinium darrowii).</title>
        <authorList>
            <person name="Yu J."/>
            <person name="Hulse-Kemp A.M."/>
            <person name="Babiker E."/>
            <person name="Staton M."/>
        </authorList>
    </citation>
    <scope>NUCLEOTIDE SEQUENCE [LARGE SCALE GENOMIC DNA]</scope>
    <source>
        <strain evidence="2">cv. NJ 8807/NJ 8810</strain>
        <tissue evidence="1">Young leaf</tissue>
    </source>
</reference>
<gene>
    <name evidence="1" type="ORF">Vadar_019431</name>
</gene>
<evidence type="ECO:0000313" key="2">
    <source>
        <dbReference type="Proteomes" id="UP000828048"/>
    </source>
</evidence>
<dbReference type="EMBL" id="CM037155">
    <property type="protein sequence ID" value="KAH7846901.1"/>
    <property type="molecule type" value="Genomic_DNA"/>
</dbReference>
<dbReference type="Proteomes" id="UP000828048">
    <property type="component" value="Chromosome 5"/>
</dbReference>
<keyword evidence="2" id="KW-1185">Reference proteome</keyword>
<sequence length="137" mass="15789">MLIPFFYLNVRIYCYSQYILTVSAHTIAGASLDVLAHLEKLLDSRSSEPWSYRHLPTPTATFPAIINSDGEDSESELQTRNNHTKKLTSKQERDHRLDCFLQPNDTDVNKQVPALRKKLQQIEMLEEKMSKGHTLDD</sequence>
<protein>
    <submittedName>
        <fullName evidence="1">Uncharacterized protein</fullName>
    </submittedName>
</protein>
<comment type="caution">
    <text evidence="1">The sequence shown here is derived from an EMBL/GenBank/DDBJ whole genome shotgun (WGS) entry which is preliminary data.</text>
</comment>
<name>A0ACB7Y059_9ERIC</name>
<organism evidence="1 2">
    <name type="scientific">Vaccinium darrowii</name>
    <dbReference type="NCBI Taxonomy" id="229202"/>
    <lineage>
        <taxon>Eukaryota</taxon>
        <taxon>Viridiplantae</taxon>
        <taxon>Streptophyta</taxon>
        <taxon>Embryophyta</taxon>
        <taxon>Tracheophyta</taxon>
        <taxon>Spermatophyta</taxon>
        <taxon>Magnoliopsida</taxon>
        <taxon>eudicotyledons</taxon>
        <taxon>Gunneridae</taxon>
        <taxon>Pentapetalae</taxon>
        <taxon>asterids</taxon>
        <taxon>Ericales</taxon>
        <taxon>Ericaceae</taxon>
        <taxon>Vaccinioideae</taxon>
        <taxon>Vaccinieae</taxon>
        <taxon>Vaccinium</taxon>
    </lineage>
</organism>
<accession>A0ACB7Y059</accession>